<keyword evidence="7" id="KW-1185">Reference proteome</keyword>
<dbReference type="InterPro" id="IPR050707">
    <property type="entry name" value="HTH_MetabolicPath_Reg"/>
</dbReference>
<organism evidence="6 7">
    <name type="scientific">Halolactibacillus alkaliphilus</name>
    <dbReference type="NCBI Taxonomy" id="442899"/>
    <lineage>
        <taxon>Bacteria</taxon>
        <taxon>Bacillati</taxon>
        <taxon>Bacillota</taxon>
        <taxon>Bacilli</taxon>
        <taxon>Bacillales</taxon>
        <taxon>Bacillaceae</taxon>
        <taxon>Halolactibacillus</taxon>
    </lineage>
</organism>
<dbReference type="GO" id="GO:0003700">
    <property type="term" value="F:DNA-binding transcription factor activity"/>
    <property type="evidence" value="ECO:0007669"/>
    <property type="project" value="TreeGrafter"/>
</dbReference>
<protein>
    <submittedName>
        <fullName evidence="6">IclR family transcriptional regulator</fullName>
    </submittedName>
</protein>
<sequence>MTKSKQLYGGVLIKADHILEYLSRQNQPKRLNEIAKQTELTNSTALKILNTLLLIGYVQRDPDTKTYSLGPRLIKYANKSLHQISIKQLAQPHIELLQKKTEETVHLGINELNNIIYISKIESKKPVSLYSEIGKTIPLYCSAMGKAILAEFSDEEIEAYIDNTTFVQFTENTIITKEQLYNEISKIRNKGFAFDDGEHDLEVFCIGCSITGSGKNYGAISVSLPKYRLTDDVLKDLINNIIDCKNQILSELT</sequence>
<evidence type="ECO:0000313" key="7">
    <source>
        <dbReference type="Proteomes" id="UP000321400"/>
    </source>
</evidence>
<dbReference type="PROSITE" id="PS51077">
    <property type="entry name" value="HTH_ICLR"/>
    <property type="match status" value="1"/>
</dbReference>
<dbReference type="AlphaFoldDB" id="A0A511WYI0"/>
<proteinExistence type="predicted"/>
<keyword evidence="1" id="KW-0805">Transcription regulation</keyword>
<keyword evidence="2" id="KW-0238">DNA-binding</keyword>
<dbReference type="InterPro" id="IPR005471">
    <property type="entry name" value="Tscrpt_reg_IclR_N"/>
</dbReference>
<evidence type="ECO:0000256" key="2">
    <source>
        <dbReference type="ARBA" id="ARBA00023125"/>
    </source>
</evidence>
<evidence type="ECO:0000259" key="5">
    <source>
        <dbReference type="PROSITE" id="PS51078"/>
    </source>
</evidence>
<comment type="caution">
    <text evidence="6">The sequence shown here is derived from an EMBL/GenBank/DDBJ whole genome shotgun (WGS) entry which is preliminary data.</text>
</comment>
<dbReference type="EMBL" id="BJYE01000001">
    <property type="protein sequence ID" value="GEN55541.1"/>
    <property type="molecule type" value="Genomic_DNA"/>
</dbReference>
<dbReference type="Gene3D" id="3.30.450.40">
    <property type="match status" value="1"/>
</dbReference>
<gene>
    <name evidence="6" type="ORF">HAL01_00050</name>
</gene>
<keyword evidence="3" id="KW-0804">Transcription</keyword>
<dbReference type="SUPFAM" id="SSF46785">
    <property type="entry name" value="Winged helix' DNA-binding domain"/>
    <property type="match status" value="1"/>
</dbReference>
<name>A0A511WYI0_9BACI</name>
<feature type="domain" description="HTH iclR-type" evidence="4">
    <location>
        <begin position="9"/>
        <end position="71"/>
    </location>
</feature>
<evidence type="ECO:0000259" key="4">
    <source>
        <dbReference type="PROSITE" id="PS51077"/>
    </source>
</evidence>
<dbReference type="Gene3D" id="1.10.10.10">
    <property type="entry name" value="Winged helix-like DNA-binding domain superfamily/Winged helix DNA-binding domain"/>
    <property type="match status" value="1"/>
</dbReference>
<dbReference type="InterPro" id="IPR036388">
    <property type="entry name" value="WH-like_DNA-bd_sf"/>
</dbReference>
<dbReference type="RefSeq" id="WP_089799091.1">
    <property type="nucleotide sequence ID" value="NZ_BJYE01000001.1"/>
</dbReference>
<dbReference type="PROSITE" id="PS51078">
    <property type="entry name" value="ICLR_ED"/>
    <property type="match status" value="1"/>
</dbReference>
<dbReference type="InterPro" id="IPR014757">
    <property type="entry name" value="Tscrpt_reg_IclR_C"/>
</dbReference>
<dbReference type="PANTHER" id="PTHR30136:SF35">
    <property type="entry name" value="HTH-TYPE TRANSCRIPTIONAL REGULATOR RV1719"/>
    <property type="match status" value="1"/>
</dbReference>
<evidence type="ECO:0000313" key="6">
    <source>
        <dbReference type="EMBL" id="GEN55541.1"/>
    </source>
</evidence>
<accession>A0A511WYI0</accession>
<dbReference type="GO" id="GO:0045892">
    <property type="term" value="P:negative regulation of DNA-templated transcription"/>
    <property type="evidence" value="ECO:0007669"/>
    <property type="project" value="TreeGrafter"/>
</dbReference>
<dbReference type="SMART" id="SM00346">
    <property type="entry name" value="HTH_ICLR"/>
    <property type="match status" value="1"/>
</dbReference>
<feature type="domain" description="IclR-ED" evidence="5">
    <location>
        <begin position="72"/>
        <end position="253"/>
    </location>
</feature>
<dbReference type="PANTHER" id="PTHR30136">
    <property type="entry name" value="HELIX-TURN-HELIX TRANSCRIPTIONAL REGULATOR, ICLR FAMILY"/>
    <property type="match status" value="1"/>
</dbReference>
<dbReference type="STRING" id="442899.SAMN05720591_101100"/>
<dbReference type="Pfam" id="PF09339">
    <property type="entry name" value="HTH_IclR"/>
    <property type="match status" value="1"/>
</dbReference>
<dbReference type="GO" id="GO:0003677">
    <property type="term" value="F:DNA binding"/>
    <property type="evidence" value="ECO:0007669"/>
    <property type="project" value="UniProtKB-KW"/>
</dbReference>
<dbReference type="Proteomes" id="UP000321400">
    <property type="component" value="Unassembled WGS sequence"/>
</dbReference>
<dbReference type="Pfam" id="PF01614">
    <property type="entry name" value="IclR_C"/>
    <property type="match status" value="1"/>
</dbReference>
<dbReference type="SUPFAM" id="SSF55781">
    <property type="entry name" value="GAF domain-like"/>
    <property type="match status" value="1"/>
</dbReference>
<evidence type="ECO:0000256" key="3">
    <source>
        <dbReference type="ARBA" id="ARBA00023163"/>
    </source>
</evidence>
<reference evidence="6 7" key="1">
    <citation type="submission" date="2019-07" db="EMBL/GenBank/DDBJ databases">
        <title>Whole genome shotgun sequence of Halolactibacillus alkaliphilus NBRC 103919.</title>
        <authorList>
            <person name="Hosoyama A."/>
            <person name="Uohara A."/>
            <person name="Ohji S."/>
            <person name="Ichikawa N."/>
        </authorList>
    </citation>
    <scope>NUCLEOTIDE SEQUENCE [LARGE SCALE GENOMIC DNA]</scope>
    <source>
        <strain evidence="6 7">NBRC 103919</strain>
    </source>
</reference>
<dbReference type="OrthoDB" id="9791752at2"/>
<dbReference type="InterPro" id="IPR029016">
    <property type="entry name" value="GAF-like_dom_sf"/>
</dbReference>
<dbReference type="InterPro" id="IPR036390">
    <property type="entry name" value="WH_DNA-bd_sf"/>
</dbReference>
<evidence type="ECO:0000256" key="1">
    <source>
        <dbReference type="ARBA" id="ARBA00023015"/>
    </source>
</evidence>